<keyword evidence="1" id="KW-0732">Signal</keyword>
<name>A0A3N4I5F8_ASCIM</name>
<feature type="chain" id="PRO_5018112361" description="TNFR-Cys domain-containing protein" evidence="1">
    <location>
        <begin position="18"/>
        <end position="159"/>
    </location>
</feature>
<dbReference type="AlphaFoldDB" id="A0A3N4I5F8"/>
<protein>
    <recommendedName>
        <fullName evidence="4">TNFR-Cys domain-containing protein</fullName>
    </recommendedName>
</protein>
<evidence type="ECO:0000313" key="2">
    <source>
        <dbReference type="EMBL" id="RPA81332.1"/>
    </source>
</evidence>
<gene>
    <name evidence="2" type="ORF">BJ508DRAFT_414780</name>
</gene>
<organism evidence="2 3">
    <name type="scientific">Ascobolus immersus RN42</name>
    <dbReference type="NCBI Taxonomy" id="1160509"/>
    <lineage>
        <taxon>Eukaryota</taxon>
        <taxon>Fungi</taxon>
        <taxon>Dikarya</taxon>
        <taxon>Ascomycota</taxon>
        <taxon>Pezizomycotina</taxon>
        <taxon>Pezizomycetes</taxon>
        <taxon>Pezizales</taxon>
        <taxon>Ascobolaceae</taxon>
        <taxon>Ascobolus</taxon>
    </lineage>
</organism>
<dbReference type="Proteomes" id="UP000275078">
    <property type="component" value="Unassembled WGS sequence"/>
</dbReference>
<evidence type="ECO:0000256" key="1">
    <source>
        <dbReference type="SAM" id="SignalP"/>
    </source>
</evidence>
<proteinExistence type="predicted"/>
<feature type="signal peptide" evidence="1">
    <location>
        <begin position="1"/>
        <end position="17"/>
    </location>
</feature>
<evidence type="ECO:0008006" key="4">
    <source>
        <dbReference type="Google" id="ProtNLM"/>
    </source>
</evidence>
<reference evidence="2 3" key="1">
    <citation type="journal article" date="2018" name="Nat. Ecol. Evol.">
        <title>Pezizomycetes genomes reveal the molecular basis of ectomycorrhizal truffle lifestyle.</title>
        <authorList>
            <person name="Murat C."/>
            <person name="Payen T."/>
            <person name="Noel B."/>
            <person name="Kuo A."/>
            <person name="Morin E."/>
            <person name="Chen J."/>
            <person name="Kohler A."/>
            <person name="Krizsan K."/>
            <person name="Balestrini R."/>
            <person name="Da Silva C."/>
            <person name="Montanini B."/>
            <person name="Hainaut M."/>
            <person name="Levati E."/>
            <person name="Barry K.W."/>
            <person name="Belfiori B."/>
            <person name="Cichocki N."/>
            <person name="Clum A."/>
            <person name="Dockter R.B."/>
            <person name="Fauchery L."/>
            <person name="Guy J."/>
            <person name="Iotti M."/>
            <person name="Le Tacon F."/>
            <person name="Lindquist E.A."/>
            <person name="Lipzen A."/>
            <person name="Malagnac F."/>
            <person name="Mello A."/>
            <person name="Molinier V."/>
            <person name="Miyauchi S."/>
            <person name="Poulain J."/>
            <person name="Riccioni C."/>
            <person name="Rubini A."/>
            <person name="Sitrit Y."/>
            <person name="Splivallo R."/>
            <person name="Traeger S."/>
            <person name="Wang M."/>
            <person name="Zifcakova L."/>
            <person name="Wipf D."/>
            <person name="Zambonelli A."/>
            <person name="Paolocci F."/>
            <person name="Nowrousian M."/>
            <person name="Ottonello S."/>
            <person name="Baldrian P."/>
            <person name="Spatafora J.W."/>
            <person name="Henrissat B."/>
            <person name="Nagy L.G."/>
            <person name="Aury J.M."/>
            <person name="Wincker P."/>
            <person name="Grigoriev I.V."/>
            <person name="Bonfante P."/>
            <person name="Martin F.M."/>
        </authorList>
    </citation>
    <scope>NUCLEOTIDE SEQUENCE [LARGE SCALE GENOMIC DNA]</scope>
    <source>
        <strain evidence="2 3">RN42</strain>
    </source>
</reference>
<sequence length="159" mass="17542">MLKALFVTLLLTPLAFAQNATTTSDSPTRTITSTSYWTLYPSFTYTTLTTATATLTWTTTFIQSIEYIHTKCSTAEYLCPGCETTEFITLSTPCTRTPPGGGCPTDTFPPITRYCTGCPVYTCLPDRRKTHWVQTCTYPTGCPEPTKTARACPPPTDLY</sequence>
<accession>A0A3N4I5F8</accession>
<dbReference type="EMBL" id="ML119680">
    <property type="protein sequence ID" value="RPA81332.1"/>
    <property type="molecule type" value="Genomic_DNA"/>
</dbReference>
<keyword evidence="3" id="KW-1185">Reference proteome</keyword>
<evidence type="ECO:0000313" key="3">
    <source>
        <dbReference type="Proteomes" id="UP000275078"/>
    </source>
</evidence>